<name>A0A814AKR5_9BILA</name>
<evidence type="ECO:0000259" key="2">
    <source>
        <dbReference type="PROSITE" id="PS50280"/>
    </source>
</evidence>
<dbReference type="InterPro" id="IPR050869">
    <property type="entry name" value="H3K4_H4K5_MeTrfase"/>
</dbReference>
<dbReference type="InterPro" id="IPR001214">
    <property type="entry name" value="SET_dom"/>
</dbReference>
<dbReference type="Gene3D" id="2.170.270.10">
    <property type="entry name" value="SET domain"/>
    <property type="match status" value="1"/>
</dbReference>
<dbReference type="PANTHER" id="PTHR12197:SF294">
    <property type="entry name" value="POTENTIAL PROTEIN LYSINE METHYLTRANSFERASE SET6"/>
    <property type="match status" value="1"/>
</dbReference>
<dbReference type="PANTHER" id="PTHR12197">
    <property type="entry name" value="HISTONE-LYSINE N-METHYLTRANSFERASE SMYD"/>
    <property type="match status" value="1"/>
</dbReference>
<evidence type="ECO:0000256" key="1">
    <source>
        <dbReference type="SAM" id="MobiDB-lite"/>
    </source>
</evidence>
<dbReference type="InterPro" id="IPR046341">
    <property type="entry name" value="SET_dom_sf"/>
</dbReference>
<dbReference type="Pfam" id="PF00856">
    <property type="entry name" value="SET"/>
    <property type="match status" value="1"/>
</dbReference>
<feature type="region of interest" description="Disordered" evidence="1">
    <location>
        <begin position="433"/>
        <end position="452"/>
    </location>
</feature>
<protein>
    <recommendedName>
        <fullName evidence="2">SET domain-containing protein</fullName>
    </recommendedName>
</protein>
<proteinExistence type="predicted"/>
<dbReference type="Proteomes" id="UP000663889">
    <property type="component" value="Unassembled WGS sequence"/>
</dbReference>
<feature type="domain" description="SET" evidence="2">
    <location>
        <begin position="56"/>
        <end position="416"/>
    </location>
</feature>
<evidence type="ECO:0000313" key="4">
    <source>
        <dbReference type="Proteomes" id="UP000663889"/>
    </source>
</evidence>
<dbReference type="CDD" id="cd20071">
    <property type="entry name" value="SET_SMYD"/>
    <property type="match status" value="1"/>
</dbReference>
<comment type="caution">
    <text evidence="3">The sequence shown here is derived from an EMBL/GenBank/DDBJ whole genome shotgun (WGS) entry which is preliminary data.</text>
</comment>
<evidence type="ECO:0000313" key="3">
    <source>
        <dbReference type="EMBL" id="CAF0916808.1"/>
    </source>
</evidence>
<dbReference type="PROSITE" id="PS50280">
    <property type="entry name" value="SET"/>
    <property type="match status" value="1"/>
</dbReference>
<dbReference type="GO" id="GO:0005634">
    <property type="term" value="C:nucleus"/>
    <property type="evidence" value="ECO:0007669"/>
    <property type="project" value="TreeGrafter"/>
</dbReference>
<gene>
    <name evidence="3" type="ORF">SEV965_LOCUS6432</name>
</gene>
<accession>A0A814AKR5</accession>
<dbReference type="EMBL" id="CAJNOU010000210">
    <property type="protein sequence ID" value="CAF0916808.1"/>
    <property type="molecule type" value="Genomic_DNA"/>
</dbReference>
<sequence length="644" mass="73072">MWNQSPDNGISSDLSTLVDDLTHLDLQKSSLCSTITSPTTSVASSAEVDEATTLLNSISSYFSVKPTKYGGRGCFANTDLAQDTIVHECSMALSSTIARPFRKEVCGSCFEFLHGKTLKFKLISRKNKQNNSMSASASDCSLALHFCSQPCMDKFIALDIDDLYRESLLNVESLFIKGLNQCQYDLERKKQQEEAETEAELKLENELKQAKDIELFISQKWQEAEINCQLQLSKLKPKQRKNFNNLIYLIPKINENEYMEIKYIIGILFQMYKCDNCENNKLSSVSLSSLELQIFQLLQSNDVEKICKYPYLLYSYTNKIYKFLKISTLEKLQSYIIPSIIRSIIGKKLTNAYGIWSIDNEPDGNKELFGYSLYSSASFFNHSCNPNLINIEKGAKTIFKLLKNIKKNEELCINYSDSINDDLEIRQKDLKECNTSHNTKSPTPPPNSAALANKMTAPSPYTPYLPPAQPIDLSTFKGFKFVTLDDLVVETRDIDDDVSGTFEWEMCAGQEDLCIKFIREKCVNKRTFLITSGGRGKNVVPQIHDLPQLYAIYVYCQDVVGHQQWASKFSKVRIVCNDDRVLHPQLAADVAQANIDWGNALLNAGKRDEAKTKFQKALDNLTKHVKFSDQAFINQMQKKLAECN</sequence>
<reference evidence="3" key="1">
    <citation type="submission" date="2021-02" db="EMBL/GenBank/DDBJ databases">
        <authorList>
            <person name="Nowell W R."/>
        </authorList>
    </citation>
    <scope>NUCLEOTIDE SEQUENCE</scope>
</reference>
<dbReference type="AlphaFoldDB" id="A0A814AKR5"/>
<dbReference type="SUPFAM" id="SSF82199">
    <property type="entry name" value="SET domain"/>
    <property type="match status" value="1"/>
</dbReference>
<organism evidence="3 4">
    <name type="scientific">Rotaria sordida</name>
    <dbReference type="NCBI Taxonomy" id="392033"/>
    <lineage>
        <taxon>Eukaryota</taxon>
        <taxon>Metazoa</taxon>
        <taxon>Spiralia</taxon>
        <taxon>Gnathifera</taxon>
        <taxon>Rotifera</taxon>
        <taxon>Eurotatoria</taxon>
        <taxon>Bdelloidea</taxon>
        <taxon>Philodinida</taxon>
        <taxon>Philodinidae</taxon>
        <taxon>Rotaria</taxon>
    </lineage>
</organism>